<evidence type="ECO:0000256" key="9">
    <source>
        <dbReference type="ARBA" id="ARBA00033032"/>
    </source>
</evidence>
<dbReference type="Proteomes" id="UP000288216">
    <property type="component" value="Unassembled WGS sequence"/>
</dbReference>
<evidence type="ECO:0000256" key="5">
    <source>
        <dbReference type="ARBA" id="ARBA00022490"/>
    </source>
</evidence>
<dbReference type="AlphaFoldDB" id="A0A401P2A1"/>
<dbReference type="EMBL" id="BFAA01001559">
    <property type="protein sequence ID" value="GCB67251.1"/>
    <property type="molecule type" value="Genomic_DNA"/>
</dbReference>
<dbReference type="GO" id="GO:0005794">
    <property type="term" value="C:Golgi apparatus"/>
    <property type="evidence" value="ECO:0007669"/>
    <property type="project" value="UniProtKB-SubCell"/>
</dbReference>
<dbReference type="OrthoDB" id="9909311at2759"/>
<feature type="compositionally biased region" description="Polar residues" evidence="11">
    <location>
        <begin position="355"/>
        <end position="367"/>
    </location>
</feature>
<keyword evidence="6" id="KW-0333">Golgi apparatus</keyword>
<keyword evidence="13" id="KW-1185">Reference proteome</keyword>
<evidence type="ECO:0000256" key="8">
    <source>
        <dbReference type="ARBA" id="ARBA00032512"/>
    </source>
</evidence>
<evidence type="ECO:0000256" key="11">
    <source>
        <dbReference type="SAM" id="MobiDB-lite"/>
    </source>
</evidence>
<evidence type="ECO:0000256" key="2">
    <source>
        <dbReference type="ARBA" id="ARBA00004555"/>
    </source>
</evidence>
<feature type="compositionally biased region" description="Low complexity" evidence="11">
    <location>
        <begin position="49"/>
        <end position="72"/>
    </location>
</feature>
<feature type="compositionally biased region" description="Polar residues" evidence="11">
    <location>
        <begin position="96"/>
        <end position="109"/>
    </location>
</feature>
<proteinExistence type="inferred from homology"/>
<dbReference type="InterPro" id="IPR007033">
    <property type="entry name" value="GORAB"/>
</dbReference>
<comment type="similarity">
    <text evidence="3">Belongs to the GORAB family.</text>
</comment>
<reference evidence="12 13" key="1">
    <citation type="journal article" date="2018" name="Nat. Ecol. Evol.">
        <title>Shark genomes provide insights into elasmobranch evolution and the origin of vertebrates.</title>
        <authorList>
            <person name="Hara Y"/>
            <person name="Yamaguchi K"/>
            <person name="Onimaru K"/>
            <person name="Kadota M"/>
            <person name="Koyanagi M"/>
            <person name="Keeley SD"/>
            <person name="Tatsumi K"/>
            <person name="Tanaka K"/>
            <person name="Motone F"/>
            <person name="Kageyama Y"/>
            <person name="Nozu R"/>
            <person name="Adachi N"/>
            <person name="Nishimura O"/>
            <person name="Nakagawa R"/>
            <person name="Tanegashima C"/>
            <person name="Kiyatake I"/>
            <person name="Matsumoto R"/>
            <person name="Murakumo K"/>
            <person name="Nishida K"/>
            <person name="Terakita A"/>
            <person name="Kuratani S"/>
            <person name="Sato K"/>
            <person name="Hyodo S Kuraku.S."/>
        </authorList>
    </citation>
    <scope>NUCLEOTIDE SEQUENCE [LARGE SCALE GENOMIC DNA]</scope>
</reference>
<feature type="compositionally biased region" description="Basic and acidic residues" evidence="11">
    <location>
        <begin position="18"/>
        <end position="28"/>
    </location>
</feature>
<organism evidence="12 13">
    <name type="scientific">Scyliorhinus torazame</name>
    <name type="common">Cloudy catshark</name>
    <name type="synonym">Catulus torazame</name>
    <dbReference type="NCBI Taxonomy" id="75743"/>
    <lineage>
        <taxon>Eukaryota</taxon>
        <taxon>Metazoa</taxon>
        <taxon>Chordata</taxon>
        <taxon>Craniata</taxon>
        <taxon>Vertebrata</taxon>
        <taxon>Chondrichthyes</taxon>
        <taxon>Elasmobranchii</taxon>
        <taxon>Galeomorphii</taxon>
        <taxon>Galeoidea</taxon>
        <taxon>Carcharhiniformes</taxon>
        <taxon>Scyliorhinidae</taxon>
        <taxon>Scyliorhinus</taxon>
    </lineage>
</organism>
<evidence type="ECO:0000313" key="12">
    <source>
        <dbReference type="EMBL" id="GCB67251.1"/>
    </source>
</evidence>
<evidence type="ECO:0000256" key="6">
    <source>
        <dbReference type="ARBA" id="ARBA00023034"/>
    </source>
</evidence>
<evidence type="ECO:0000256" key="10">
    <source>
        <dbReference type="SAM" id="Coils"/>
    </source>
</evidence>
<sequence>MAGWAGFSDEELTRIKQLKDPLISEKPGKLKRIPSTNKSRQQYQRERALQQLQSQRTTQQNQAALNLQDQQLSKPKMRPPQVTEPPSPKLEPKQALQVTEKQPTETGVSHQKETNKPGPKTSYIFQDSSVQELSTEQIKGVELRERSRLEQLQLEQRLMEEKNKRKKALLSKTIAERSKRTMAETVKLKQIQKELQTLDDLLSCDVNILRNRIEQSSWEYYQAKKRYDKAEVEYVAAKLDLYKKTELKEQLTEHLCTIIQQNELRKADKLEELMHQLEMETDEEQLELEIEVDNILQQQEMFKGTDQTKAGDGSAQQAVQEGDNPNRTAKQVEKNDISAANDTGEKNSKDKAKTQPENLNHTMSEKIQTPIAMN</sequence>
<evidence type="ECO:0000256" key="1">
    <source>
        <dbReference type="ARBA" id="ARBA00004496"/>
    </source>
</evidence>
<dbReference type="PANTHER" id="PTHR21470">
    <property type="entry name" value="RAB6-INTERACTING PROTEIN GORAB"/>
    <property type="match status" value="1"/>
</dbReference>
<feature type="compositionally biased region" description="Basic and acidic residues" evidence="11">
    <location>
        <begin position="343"/>
        <end position="354"/>
    </location>
</feature>
<gene>
    <name evidence="12" type="ORF">scyTo_0005095</name>
</gene>
<comment type="subcellular location">
    <subcellularLocation>
        <location evidence="1">Cytoplasm</location>
    </subcellularLocation>
    <subcellularLocation>
        <location evidence="2">Golgi apparatus</location>
    </subcellularLocation>
</comment>
<keyword evidence="7 10" id="KW-0175">Coiled coil</keyword>
<evidence type="ECO:0000256" key="7">
    <source>
        <dbReference type="ARBA" id="ARBA00023054"/>
    </source>
</evidence>
<feature type="compositionally biased region" description="Polar residues" evidence="11">
    <location>
        <begin position="305"/>
        <end position="329"/>
    </location>
</feature>
<evidence type="ECO:0000256" key="3">
    <source>
        <dbReference type="ARBA" id="ARBA00005599"/>
    </source>
</evidence>
<feature type="region of interest" description="Disordered" evidence="11">
    <location>
        <begin position="305"/>
        <end position="374"/>
    </location>
</feature>
<evidence type="ECO:0000313" key="13">
    <source>
        <dbReference type="Proteomes" id="UP000288216"/>
    </source>
</evidence>
<feature type="coiled-coil region" evidence="10">
    <location>
        <begin position="260"/>
        <end position="287"/>
    </location>
</feature>
<name>A0A401P2A1_SCYTO</name>
<evidence type="ECO:0000256" key="4">
    <source>
        <dbReference type="ARBA" id="ARBA00014130"/>
    </source>
</evidence>
<dbReference type="PANTHER" id="PTHR21470:SF2">
    <property type="entry name" value="RAB6-INTERACTING GOLGIN"/>
    <property type="match status" value="1"/>
</dbReference>
<feature type="coiled-coil region" evidence="10">
    <location>
        <begin position="144"/>
        <end position="172"/>
    </location>
</feature>
<feature type="region of interest" description="Disordered" evidence="11">
    <location>
        <begin position="18"/>
        <end position="125"/>
    </location>
</feature>
<keyword evidence="5" id="KW-0963">Cytoplasm</keyword>
<accession>A0A401P2A1</accession>
<protein>
    <recommendedName>
        <fullName evidence="4">RAB6-interacting golgin</fullName>
    </recommendedName>
    <alternativeName>
        <fullName evidence="9">N-terminal kinase-like-binding protein 1</fullName>
    </alternativeName>
    <alternativeName>
        <fullName evidence="8">SCY1-like 1-binding protein 1</fullName>
    </alternativeName>
</protein>
<comment type="caution">
    <text evidence="12">The sequence shown here is derived from an EMBL/GenBank/DDBJ whole genome shotgun (WGS) entry which is preliminary data.</text>
</comment>
<dbReference type="OMA" id="AKMDLHK"/>
<dbReference type="GO" id="GO:1905515">
    <property type="term" value="P:non-motile cilium assembly"/>
    <property type="evidence" value="ECO:0007669"/>
    <property type="project" value="TreeGrafter"/>
</dbReference>